<dbReference type="GO" id="GO:0006508">
    <property type="term" value="P:proteolysis"/>
    <property type="evidence" value="ECO:0007669"/>
    <property type="project" value="UniProtKB-KW"/>
</dbReference>
<evidence type="ECO:0000256" key="1">
    <source>
        <dbReference type="ARBA" id="ARBA00022670"/>
    </source>
</evidence>
<dbReference type="InterPro" id="IPR002933">
    <property type="entry name" value="Peptidase_M20"/>
</dbReference>
<feature type="domain" description="Peptidase M20 dimerisation" evidence="4">
    <location>
        <begin position="205"/>
        <end position="361"/>
    </location>
</feature>
<keyword evidence="1" id="KW-0645">Protease</keyword>
<comment type="caution">
    <text evidence="5">The sequence shown here is derived from an EMBL/GenBank/DDBJ whole genome shotgun (WGS) entry which is preliminary data.</text>
</comment>
<accession>A0A0W0SEQ5</accession>
<reference evidence="5 6" key="1">
    <citation type="submission" date="2015-11" db="EMBL/GenBank/DDBJ databases">
        <title>Genomic analysis of 38 Legionella species identifies large and diverse effector repertoires.</title>
        <authorList>
            <person name="Burstein D."/>
            <person name="Amaro F."/>
            <person name="Zusman T."/>
            <person name="Lifshitz Z."/>
            <person name="Cohen O."/>
            <person name="Gilbert J.A."/>
            <person name="Pupko T."/>
            <person name="Shuman H.A."/>
            <person name="Segal G."/>
        </authorList>
    </citation>
    <scope>NUCLEOTIDE SEQUENCE [LARGE SCALE GENOMIC DNA]</scope>
    <source>
        <strain evidence="5 6">ATCC 43878</strain>
    </source>
</reference>
<evidence type="ECO:0000256" key="3">
    <source>
        <dbReference type="ARBA" id="ARBA00022801"/>
    </source>
</evidence>
<evidence type="ECO:0000313" key="5">
    <source>
        <dbReference type="EMBL" id="KTC81381.1"/>
    </source>
</evidence>
<dbReference type="EMBL" id="LNXV01000029">
    <property type="protein sequence ID" value="KTC81381.1"/>
    <property type="molecule type" value="Genomic_DNA"/>
</dbReference>
<dbReference type="InterPro" id="IPR051458">
    <property type="entry name" value="Cyt/Met_Dipeptidase"/>
</dbReference>
<keyword evidence="2" id="KW-0479">Metal-binding</keyword>
<dbReference type="CDD" id="cd05682">
    <property type="entry name" value="M20_dipept_dapE"/>
    <property type="match status" value="1"/>
</dbReference>
<evidence type="ECO:0000259" key="4">
    <source>
        <dbReference type="Pfam" id="PF07687"/>
    </source>
</evidence>
<gene>
    <name evidence="5" type="ORF">Lbru_1901</name>
</gene>
<dbReference type="STRING" id="29422.Lbru_1901"/>
<dbReference type="PANTHER" id="PTHR43270">
    <property type="entry name" value="BETA-ALA-HIS DIPEPTIDASE"/>
    <property type="match status" value="1"/>
</dbReference>
<keyword evidence="3" id="KW-0378">Hydrolase</keyword>
<evidence type="ECO:0000313" key="6">
    <source>
        <dbReference type="Proteomes" id="UP000054742"/>
    </source>
</evidence>
<protein>
    <submittedName>
        <fullName evidence="5">Succinyl-diaminopimelate desuccinylase</fullName>
    </submittedName>
</protein>
<dbReference type="Proteomes" id="UP000054742">
    <property type="component" value="Unassembled WGS sequence"/>
</dbReference>
<name>A0A0W0SEQ5_9GAMM</name>
<dbReference type="OrthoDB" id="9761532at2"/>
<dbReference type="GO" id="GO:0008233">
    <property type="term" value="F:peptidase activity"/>
    <property type="evidence" value="ECO:0007669"/>
    <property type="project" value="UniProtKB-KW"/>
</dbReference>
<dbReference type="Pfam" id="PF07687">
    <property type="entry name" value="M20_dimer"/>
    <property type="match status" value="1"/>
</dbReference>
<proteinExistence type="predicted"/>
<organism evidence="5 6">
    <name type="scientific">Legionella brunensis</name>
    <dbReference type="NCBI Taxonomy" id="29422"/>
    <lineage>
        <taxon>Bacteria</taxon>
        <taxon>Pseudomonadati</taxon>
        <taxon>Pseudomonadota</taxon>
        <taxon>Gammaproteobacteria</taxon>
        <taxon>Legionellales</taxon>
        <taxon>Legionellaceae</taxon>
        <taxon>Legionella</taxon>
    </lineage>
</organism>
<dbReference type="GO" id="GO:0046872">
    <property type="term" value="F:metal ion binding"/>
    <property type="evidence" value="ECO:0007669"/>
    <property type="project" value="UniProtKB-KW"/>
</dbReference>
<dbReference type="Pfam" id="PF01546">
    <property type="entry name" value="Peptidase_M20"/>
    <property type="match status" value="1"/>
</dbReference>
<keyword evidence="6" id="KW-1185">Reference proteome</keyword>
<sequence length="474" mass="52840">MLNPQRLYDYVAKQWQDNILPSLCEYIKIPNKSPHFDRQWQEHGYMEQAVNHVADWCRTHAPEGMTLEVIRLPNRTPLLFMEVPGQLDETILLYGHLDKQPEMSGWQEGLGPWKPVIKEGCLYGRGGADDGYAAYASLTAIRALQEQDLPHARCVLIIEACEESGSYDLPFYIDSLKEKIGEPALVICLDSGAGNYEQLWMTTSLRGNVTGELSVELLTEGVHSGYASGIVADSFRVARQLVSRIEDEVTGKIKMESLYCEIPPERVRQATACAAILGDEVYTSFPFHSGVEPVEKDKQQLILNRTWRPALAVTGAMGLPTTADAGNVLRPKTSLKLSMRLPPLVSPKKAAAAMQKTLTENPPYQAKVDFHIHDEAMGWNAPEMVQWLEEAINNASMIFYKKPAAYIGEGGTIPFMGMLGEKFPKAQFMITGVLGPHSNAHGPNEFLHLEMVEKLTACVAYVLNSHFNHINLDR</sequence>
<evidence type="ECO:0000256" key="2">
    <source>
        <dbReference type="ARBA" id="ARBA00022723"/>
    </source>
</evidence>
<dbReference type="PATRIC" id="fig|29422.6.peg.2029"/>
<dbReference type="RefSeq" id="WP_058441902.1">
    <property type="nucleotide sequence ID" value="NZ_CAAAHU010000002.1"/>
</dbReference>
<dbReference type="AlphaFoldDB" id="A0A0W0SEQ5"/>
<dbReference type="Gene3D" id="3.30.70.360">
    <property type="match status" value="1"/>
</dbReference>
<dbReference type="PANTHER" id="PTHR43270:SF4">
    <property type="entry name" value="CARNOSINE DIPEPTIDASE 2, ISOFORM A"/>
    <property type="match status" value="1"/>
</dbReference>
<dbReference type="SUPFAM" id="SSF53187">
    <property type="entry name" value="Zn-dependent exopeptidases"/>
    <property type="match status" value="1"/>
</dbReference>
<dbReference type="InterPro" id="IPR011650">
    <property type="entry name" value="Peptidase_M20_dimer"/>
</dbReference>
<dbReference type="Gene3D" id="3.40.630.10">
    <property type="entry name" value="Zn peptidases"/>
    <property type="match status" value="1"/>
</dbReference>